<dbReference type="PRINTS" id="PR01438">
    <property type="entry name" value="UNVRSLSTRESS"/>
</dbReference>
<name>A0A845MDE5_9PROT</name>
<dbReference type="Proteomes" id="UP000445696">
    <property type="component" value="Unassembled WGS sequence"/>
</dbReference>
<feature type="domain" description="UspA" evidence="2">
    <location>
        <begin position="225"/>
        <end position="272"/>
    </location>
</feature>
<accession>A0A845MDE5</accession>
<gene>
    <name evidence="3" type="ORF">GQF03_06610</name>
</gene>
<dbReference type="AlphaFoldDB" id="A0A845MDE5"/>
<dbReference type="InterPro" id="IPR006015">
    <property type="entry name" value="Universal_stress_UspA"/>
</dbReference>
<reference evidence="3 4" key="1">
    <citation type="journal article" date="2014" name="Int. J. Syst. Evol. Microbiol.">
        <title>Sneathiella chungangensis sp. nov., isolated from a marine sand, and emended description of the genus Sneathiella.</title>
        <authorList>
            <person name="Siamphan C."/>
            <person name="Kim H."/>
            <person name="Lee J.S."/>
            <person name="Kim W."/>
        </authorList>
    </citation>
    <scope>NUCLEOTIDE SEQUENCE [LARGE SCALE GENOMIC DNA]</scope>
    <source>
        <strain evidence="3 4">KCTC 32476</strain>
    </source>
</reference>
<dbReference type="RefSeq" id="WP_161338420.1">
    <property type="nucleotide sequence ID" value="NZ_JBHSDG010000006.1"/>
</dbReference>
<dbReference type="OrthoDB" id="9804721at2"/>
<evidence type="ECO:0000313" key="3">
    <source>
        <dbReference type="EMBL" id="MZR21998.1"/>
    </source>
</evidence>
<dbReference type="Gene3D" id="3.40.50.12370">
    <property type="match status" value="1"/>
</dbReference>
<feature type="domain" description="UspA" evidence="2">
    <location>
        <begin position="4"/>
        <end position="144"/>
    </location>
</feature>
<evidence type="ECO:0000313" key="4">
    <source>
        <dbReference type="Proteomes" id="UP000445696"/>
    </source>
</evidence>
<dbReference type="PANTHER" id="PTHR46268:SF15">
    <property type="entry name" value="UNIVERSAL STRESS PROTEIN HP_0031"/>
    <property type="match status" value="1"/>
</dbReference>
<dbReference type="CDD" id="cd00293">
    <property type="entry name" value="USP-like"/>
    <property type="match status" value="1"/>
</dbReference>
<comment type="similarity">
    <text evidence="1">Belongs to the universal stress protein A family.</text>
</comment>
<dbReference type="Pfam" id="PF00582">
    <property type="entry name" value="Usp"/>
    <property type="match status" value="2"/>
</dbReference>
<proteinExistence type="inferred from homology"/>
<sequence length="274" mass="29898">MSIKTILLHLNNDSQLDARIETALGLAVEHDAHVIGLYTISQVTVPTSFMGYVPPEFIEQTRKVEEENAVAAKAKLEALAAKVDRSIEVVIEEGYAPDLLNAHALAADLVVVGQGDPDAENNAQTRYIAEEIVVSSPRPVLIIPFAGKYANFGNHVIVAWNNTREASRALHEALPFLKKADKVTLLRVNATEDESFETSHILAHLERHGIKATFKSGHWPDLAVGDAILDALVDYSGDMLVMGAYGHSRLREMILGGATKNILEHMTAPVLFAH</sequence>
<dbReference type="EMBL" id="WTVA01000002">
    <property type="protein sequence ID" value="MZR21998.1"/>
    <property type="molecule type" value="Genomic_DNA"/>
</dbReference>
<dbReference type="InterPro" id="IPR006016">
    <property type="entry name" value="UspA"/>
</dbReference>
<comment type="caution">
    <text evidence="3">The sequence shown here is derived from an EMBL/GenBank/DDBJ whole genome shotgun (WGS) entry which is preliminary data.</text>
</comment>
<organism evidence="3 4">
    <name type="scientific">Sneathiella chungangensis</name>
    <dbReference type="NCBI Taxonomy" id="1418234"/>
    <lineage>
        <taxon>Bacteria</taxon>
        <taxon>Pseudomonadati</taxon>
        <taxon>Pseudomonadota</taxon>
        <taxon>Alphaproteobacteria</taxon>
        <taxon>Sneathiellales</taxon>
        <taxon>Sneathiellaceae</taxon>
        <taxon>Sneathiella</taxon>
    </lineage>
</organism>
<keyword evidence="4" id="KW-1185">Reference proteome</keyword>
<dbReference type="PANTHER" id="PTHR46268">
    <property type="entry name" value="STRESS RESPONSE PROTEIN NHAX"/>
    <property type="match status" value="1"/>
</dbReference>
<dbReference type="SUPFAM" id="SSF52402">
    <property type="entry name" value="Adenine nucleotide alpha hydrolases-like"/>
    <property type="match status" value="2"/>
</dbReference>
<protein>
    <submittedName>
        <fullName evidence="3">Universal stress protein</fullName>
    </submittedName>
</protein>
<evidence type="ECO:0000256" key="1">
    <source>
        <dbReference type="ARBA" id="ARBA00008791"/>
    </source>
</evidence>
<evidence type="ECO:0000259" key="2">
    <source>
        <dbReference type="Pfam" id="PF00582"/>
    </source>
</evidence>